<reference evidence="1 2" key="1">
    <citation type="submission" date="2007-05" db="EMBL/GenBank/DDBJ databases">
        <title>Complete sequence of Geobacter uraniireducens Rf4.</title>
        <authorList>
            <consortium name="US DOE Joint Genome Institute"/>
            <person name="Copeland A."/>
            <person name="Lucas S."/>
            <person name="Lapidus A."/>
            <person name="Barry K."/>
            <person name="Detter J.C."/>
            <person name="Glavina del Rio T."/>
            <person name="Hammon N."/>
            <person name="Israni S."/>
            <person name="Dalin E."/>
            <person name="Tice H."/>
            <person name="Pitluck S."/>
            <person name="Chertkov O."/>
            <person name="Brettin T."/>
            <person name="Bruce D."/>
            <person name="Han C."/>
            <person name="Schmutz J."/>
            <person name="Larimer F."/>
            <person name="Land M."/>
            <person name="Hauser L."/>
            <person name="Kyrpides N."/>
            <person name="Mikhailova N."/>
            <person name="Shelobolina E."/>
            <person name="Aklujkar M."/>
            <person name="Lovley D."/>
            <person name="Richardson P."/>
        </authorList>
    </citation>
    <scope>NUCLEOTIDE SEQUENCE [LARGE SCALE GENOMIC DNA]</scope>
    <source>
        <strain evidence="1 2">Rf4</strain>
    </source>
</reference>
<dbReference type="AlphaFoldDB" id="A5G7I0"/>
<dbReference type="KEGG" id="gur:Gura_3594"/>
<dbReference type="Proteomes" id="UP000006695">
    <property type="component" value="Chromosome"/>
</dbReference>
<dbReference type="RefSeq" id="WP_011940403.1">
    <property type="nucleotide sequence ID" value="NC_009483.1"/>
</dbReference>
<protein>
    <recommendedName>
        <fullName evidence="3">Acyloxyacyl hydrolase</fullName>
    </recommendedName>
</protein>
<dbReference type="InterPro" id="IPR011250">
    <property type="entry name" value="OMP/PagP_B-barrel"/>
</dbReference>
<dbReference type="Gene3D" id="2.40.160.20">
    <property type="match status" value="1"/>
</dbReference>
<proteinExistence type="predicted"/>
<dbReference type="InterPro" id="IPR018550">
    <property type="entry name" value="Lipid-A_deacylase-rel"/>
</dbReference>
<evidence type="ECO:0000313" key="1">
    <source>
        <dbReference type="EMBL" id="ABQ27748.1"/>
    </source>
</evidence>
<organism evidence="1 2">
    <name type="scientific">Geotalea uraniireducens (strain Rf4)</name>
    <name type="common">Geobacter uraniireducens</name>
    <dbReference type="NCBI Taxonomy" id="351605"/>
    <lineage>
        <taxon>Bacteria</taxon>
        <taxon>Pseudomonadati</taxon>
        <taxon>Thermodesulfobacteriota</taxon>
        <taxon>Desulfuromonadia</taxon>
        <taxon>Geobacterales</taxon>
        <taxon>Geobacteraceae</taxon>
        <taxon>Geotalea</taxon>
    </lineage>
</organism>
<evidence type="ECO:0008006" key="3">
    <source>
        <dbReference type="Google" id="ProtNLM"/>
    </source>
</evidence>
<gene>
    <name evidence="1" type="ordered locus">Gura_3594</name>
</gene>
<sequence>MHGPGQKYLLSAIAGLVILLGSHVGFCADAAAFKTATAEYTFLSGYGITHRGFGATRTQVQTFDNIARFGWFLSDEAGSGWYRGRHELLMELPLHLAVDPKVRTMTGGYLLGSWKFTSPEDFVPYVLAGGGVLFVDLGLPTMGSRLDFSYQGGTGIQYFIAKDTALSFEYRYHHISNAGTASPNEPLNSSKILLGITIFR</sequence>
<evidence type="ECO:0000313" key="2">
    <source>
        <dbReference type="Proteomes" id="UP000006695"/>
    </source>
</evidence>
<dbReference type="OrthoDB" id="9810217at2"/>
<dbReference type="HOGENOM" id="CLU_118029_0_0_7"/>
<dbReference type="SUPFAM" id="SSF56925">
    <property type="entry name" value="OMPA-like"/>
    <property type="match status" value="1"/>
</dbReference>
<dbReference type="Pfam" id="PF09411">
    <property type="entry name" value="PagL"/>
    <property type="match status" value="1"/>
</dbReference>
<name>A5G7I0_GEOUR</name>
<keyword evidence="2" id="KW-1185">Reference proteome</keyword>
<dbReference type="STRING" id="351605.Gura_3594"/>
<accession>A5G7I0</accession>
<dbReference type="EMBL" id="CP000698">
    <property type="protein sequence ID" value="ABQ27748.1"/>
    <property type="molecule type" value="Genomic_DNA"/>
</dbReference>